<organism evidence="1">
    <name type="scientific">freshwater metagenome</name>
    <dbReference type="NCBI Taxonomy" id="449393"/>
    <lineage>
        <taxon>unclassified sequences</taxon>
        <taxon>metagenomes</taxon>
        <taxon>ecological metagenomes</taxon>
    </lineage>
</organism>
<dbReference type="EMBL" id="CAEZTS010000290">
    <property type="protein sequence ID" value="CAB4599581.1"/>
    <property type="molecule type" value="Genomic_DNA"/>
</dbReference>
<protein>
    <submittedName>
        <fullName evidence="1">Unannotated protein</fullName>
    </submittedName>
</protein>
<proteinExistence type="predicted"/>
<dbReference type="InterPro" id="IPR036249">
    <property type="entry name" value="Thioredoxin-like_sf"/>
</dbReference>
<reference evidence="1" key="1">
    <citation type="submission" date="2020-05" db="EMBL/GenBank/DDBJ databases">
        <authorList>
            <person name="Chiriac C."/>
            <person name="Salcher M."/>
            <person name="Ghai R."/>
            <person name="Kavagutti S V."/>
        </authorList>
    </citation>
    <scope>NUCLEOTIDE SEQUENCE</scope>
</reference>
<gene>
    <name evidence="1" type="ORF">UFOPK1722_02122</name>
</gene>
<dbReference type="AlphaFoldDB" id="A0A6J6GEA1"/>
<sequence>MASTPSPDLILEPLSLEGEGFPARPLSEWLTTFHLASVVLDPYTNESSWILKTAARVLHAFSGAAVRTNLIVTASADETRTFLGPLAKEFLVFTDPDRAAVKSFGLSTLPALVFVRSDGTIPAAAEGWNPGEWRAVAKAIADVTSWTAPAIPGLGDPTAFAGTPALG</sequence>
<name>A0A6J6GEA1_9ZZZZ</name>
<dbReference type="SUPFAM" id="SSF52833">
    <property type="entry name" value="Thioredoxin-like"/>
    <property type="match status" value="1"/>
</dbReference>
<evidence type="ECO:0000313" key="1">
    <source>
        <dbReference type="EMBL" id="CAB4599581.1"/>
    </source>
</evidence>
<accession>A0A6J6GEA1</accession>